<dbReference type="RefSeq" id="WP_102267852.1">
    <property type="nucleotide sequence ID" value="NZ_CALVCM010000006.1"/>
</dbReference>
<evidence type="ECO:0000256" key="1">
    <source>
        <dbReference type="ARBA" id="ARBA00022679"/>
    </source>
</evidence>
<keyword evidence="2" id="KW-0012">Acyltransferase</keyword>
<dbReference type="SUPFAM" id="SSF55729">
    <property type="entry name" value="Acyl-CoA N-acyltransferases (Nat)"/>
    <property type="match status" value="1"/>
</dbReference>
<name>A0ABT1SLV7_9FIRM</name>
<keyword evidence="5" id="KW-1185">Reference proteome</keyword>
<evidence type="ECO:0000313" key="5">
    <source>
        <dbReference type="Proteomes" id="UP001524435"/>
    </source>
</evidence>
<evidence type="ECO:0000259" key="3">
    <source>
        <dbReference type="PROSITE" id="PS51186"/>
    </source>
</evidence>
<keyword evidence="1" id="KW-0808">Transferase</keyword>
<dbReference type="Pfam" id="PF00583">
    <property type="entry name" value="Acetyltransf_1"/>
    <property type="match status" value="1"/>
</dbReference>
<dbReference type="PANTHER" id="PTHR42919">
    <property type="entry name" value="N-ALPHA-ACETYLTRANSFERASE"/>
    <property type="match status" value="1"/>
</dbReference>
<sequence length="147" mass="17077">MIAYKKLESGDERWLTKVNQTFRGCQISEEKAEAVLQDRKIRVYIAYEADTVCAYTLAYVLPRIDNGNAMLLIYHLFVEEAYQRRHIGETLMKIVLEEAKAEHLHYMFLITQDDNEAANALYQKAGGELHAHNKNIYYWYGSGKPQV</sequence>
<dbReference type="PANTHER" id="PTHR42919:SF8">
    <property type="entry name" value="N-ALPHA-ACETYLTRANSFERASE 50"/>
    <property type="match status" value="1"/>
</dbReference>
<dbReference type="InterPro" id="IPR016181">
    <property type="entry name" value="Acyl_CoA_acyltransferase"/>
</dbReference>
<dbReference type="InterPro" id="IPR000182">
    <property type="entry name" value="GNAT_dom"/>
</dbReference>
<dbReference type="EMBL" id="JANGCH010000009">
    <property type="protein sequence ID" value="MCQ5122070.1"/>
    <property type="molecule type" value="Genomic_DNA"/>
</dbReference>
<accession>A0ABT1SLV7</accession>
<dbReference type="PROSITE" id="PS51186">
    <property type="entry name" value="GNAT"/>
    <property type="match status" value="1"/>
</dbReference>
<comment type="caution">
    <text evidence="4">The sequence shown here is derived from an EMBL/GenBank/DDBJ whole genome shotgun (WGS) entry which is preliminary data.</text>
</comment>
<evidence type="ECO:0000256" key="2">
    <source>
        <dbReference type="ARBA" id="ARBA00023315"/>
    </source>
</evidence>
<gene>
    <name evidence="4" type="ORF">NE663_07340</name>
</gene>
<proteinExistence type="predicted"/>
<dbReference type="InterPro" id="IPR051556">
    <property type="entry name" value="N-term/lysine_N-AcTrnsfr"/>
</dbReference>
<organism evidence="4 5">
    <name type="scientific">Massilicoli timonensis</name>
    <dbReference type="NCBI Taxonomy" id="2015901"/>
    <lineage>
        <taxon>Bacteria</taxon>
        <taxon>Bacillati</taxon>
        <taxon>Bacillota</taxon>
        <taxon>Erysipelotrichia</taxon>
        <taxon>Erysipelotrichales</taxon>
        <taxon>Erysipelotrichaceae</taxon>
        <taxon>Massilicoli</taxon>
    </lineage>
</organism>
<feature type="domain" description="N-acetyltransferase" evidence="3">
    <location>
        <begin position="2"/>
        <end position="145"/>
    </location>
</feature>
<dbReference type="Proteomes" id="UP001524435">
    <property type="component" value="Unassembled WGS sequence"/>
</dbReference>
<dbReference type="CDD" id="cd04301">
    <property type="entry name" value="NAT_SF"/>
    <property type="match status" value="1"/>
</dbReference>
<evidence type="ECO:0000313" key="4">
    <source>
        <dbReference type="EMBL" id="MCQ5122070.1"/>
    </source>
</evidence>
<dbReference type="Gene3D" id="3.40.630.30">
    <property type="match status" value="1"/>
</dbReference>
<reference evidence="4 5" key="1">
    <citation type="submission" date="2022-06" db="EMBL/GenBank/DDBJ databases">
        <title>Isolation of gut microbiota from human fecal samples.</title>
        <authorList>
            <person name="Pamer E.G."/>
            <person name="Barat B."/>
            <person name="Waligurski E."/>
            <person name="Medina S."/>
            <person name="Paddock L."/>
            <person name="Mostad J."/>
        </authorList>
    </citation>
    <scope>NUCLEOTIDE SEQUENCE [LARGE SCALE GENOMIC DNA]</scope>
    <source>
        <strain evidence="4 5">DFI.6.1</strain>
    </source>
</reference>
<protein>
    <submittedName>
        <fullName evidence="4">GNAT family N-acetyltransferase</fullName>
    </submittedName>
</protein>